<name>A0AAP0PNU9_9MAGN</name>
<accession>A0AAP0PNU9</accession>
<gene>
    <name evidence="2" type="ORF">Scep_004269</name>
    <name evidence="1" type="ORF">Scep_008106</name>
</gene>
<proteinExistence type="predicted"/>
<reference evidence="1 3" key="1">
    <citation type="submission" date="2024-01" db="EMBL/GenBank/DDBJ databases">
        <title>Genome assemblies of Stephania.</title>
        <authorList>
            <person name="Yang L."/>
        </authorList>
    </citation>
    <scope>NUCLEOTIDE SEQUENCE [LARGE SCALE GENOMIC DNA]</scope>
    <source>
        <strain evidence="1">JXDWG</strain>
        <tissue evidence="1">Leaf</tissue>
    </source>
</reference>
<dbReference type="Proteomes" id="UP001419268">
    <property type="component" value="Unassembled WGS sequence"/>
</dbReference>
<protein>
    <submittedName>
        <fullName evidence="1">Uncharacterized protein</fullName>
    </submittedName>
</protein>
<evidence type="ECO:0000313" key="2">
    <source>
        <dbReference type="EMBL" id="KAK9157695.1"/>
    </source>
</evidence>
<keyword evidence="3" id="KW-1185">Reference proteome</keyword>
<dbReference type="EMBL" id="JBBNAG010000003">
    <property type="protein sequence ID" value="KAK9149349.1"/>
    <property type="molecule type" value="Genomic_DNA"/>
</dbReference>
<sequence length="58" mass="6530">MSQLCHTLVLNTQSQLTYPPFTLHLTPPSFSPLPHVTLSLSPLLHVTHSHTPHTHTRQ</sequence>
<organism evidence="1 3">
    <name type="scientific">Stephania cephalantha</name>
    <dbReference type="NCBI Taxonomy" id="152367"/>
    <lineage>
        <taxon>Eukaryota</taxon>
        <taxon>Viridiplantae</taxon>
        <taxon>Streptophyta</taxon>
        <taxon>Embryophyta</taxon>
        <taxon>Tracheophyta</taxon>
        <taxon>Spermatophyta</taxon>
        <taxon>Magnoliopsida</taxon>
        <taxon>Ranunculales</taxon>
        <taxon>Menispermaceae</taxon>
        <taxon>Menispermoideae</taxon>
        <taxon>Cissampelideae</taxon>
        <taxon>Stephania</taxon>
    </lineage>
</organism>
<comment type="caution">
    <text evidence="1">The sequence shown here is derived from an EMBL/GenBank/DDBJ whole genome shotgun (WGS) entry which is preliminary data.</text>
</comment>
<dbReference type="AlphaFoldDB" id="A0AAP0PNU9"/>
<evidence type="ECO:0000313" key="1">
    <source>
        <dbReference type="EMBL" id="KAK9149349.1"/>
    </source>
</evidence>
<dbReference type="EMBL" id="JBBNAG010000002">
    <property type="protein sequence ID" value="KAK9157695.1"/>
    <property type="molecule type" value="Genomic_DNA"/>
</dbReference>
<evidence type="ECO:0000313" key="3">
    <source>
        <dbReference type="Proteomes" id="UP001419268"/>
    </source>
</evidence>